<dbReference type="EMBL" id="CADEPM010000001">
    <property type="protein sequence ID" value="CAB3396553.1"/>
    <property type="molecule type" value="Genomic_DNA"/>
</dbReference>
<keyword evidence="8" id="KW-1185">Reference proteome</keyword>
<protein>
    <recommendedName>
        <fullName evidence="6">Glycosyltransferase family 92 protein</fullName>
        <ecNumber evidence="6">2.4.1.-</ecNumber>
    </recommendedName>
</protein>
<evidence type="ECO:0000256" key="5">
    <source>
        <dbReference type="ARBA" id="ARBA00023136"/>
    </source>
</evidence>
<name>A0A8S1EAI8_9PELO</name>
<comment type="similarity">
    <text evidence="2 6">Belongs to the glycosyltransferase 92 family.</text>
</comment>
<gene>
    <name evidence="7" type="ORF">CBOVIS_LOCUS85</name>
</gene>
<dbReference type="Proteomes" id="UP000494206">
    <property type="component" value="Unassembled WGS sequence"/>
</dbReference>
<dbReference type="GO" id="GO:0016020">
    <property type="term" value="C:membrane"/>
    <property type="evidence" value="ECO:0007669"/>
    <property type="project" value="UniProtKB-SubCell"/>
</dbReference>
<evidence type="ECO:0000256" key="1">
    <source>
        <dbReference type="ARBA" id="ARBA00004167"/>
    </source>
</evidence>
<proteinExistence type="inferred from homology"/>
<evidence type="ECO:0000256" key="6">
    <source>
        <dbReference type="RuleBase" id="RU366017"/>
    </source>
</evidence>
<dbReference type="GO" id="GO:0016757">
    <property type="term" value="F:glycosyltransferase activity"/>
    <property type="evidence" value="ECO:0007669"/>
    <property type="project" value="UniProtKB-UniRule"/>
</dbReference>
<dbReference type="EC" id="2.4.1.-" evidence="6"/>
<evidence type="ECO:0000256" key="3">
    <source>
        <dbReference type="ARBA" id="ARBA00022676"/>
    </source>
</evidence>
<organism evidence="7 8">
    <name type="scientific">Caenorhabditis bovis</name>
    <dbReference type="NCBI Taxonomy" id="2654633"/>
    <lineage>
        <taxon>Eukaryota</taxon>
        <taxon>Metazoa</taxon>
        <taxon>Ecdysozoa</taxon>
        <taxon>Nematoda</taxon>
        <taxon>Chromadorea</taxon>
        <taxon>Rhabditida</taxon>
        <taxon>Rhabditina</taxon>
        <taxon>Rhabditomorpha</taxon>
        <taxon>Rhabditoidea</taxon>
        <taxon>Rhabditidae</taxon>
        <taxon>Peloderinae</taxon>
        <taxon>Caenorhabditis</taxon>
    </lineage>
</organism>
<dbReference type="AlphaFoldDB" id="A0A8S1EAI8"/>
<dbReference type="PANTHER" id="PTHR47024:SF1">
    <property type="entry name" value="GLYCOSYLTRANSFERASE FAMILY 92 PROTEIN"/>
    <property type="match status" value="1"/>
</dbReference>
<keyword evidence="5" id="KW-0472">Membrane</keyword>
<dbReference type="Pfam" id="PF01697">
    <property type="entry name" value="Glyco_transf_92"/>
    <property type="match status" value="1"/>
</dbReference>
<accession>A0A8S1EAI8</accession>
<evidence type="ECO:0000256" key="4">
    <source>
        <dbReference type="ARBA" id="ARBA00022679"/>
    </source>
</evidence>
<keyword evidence="3 6" id="KW-0328">Glycosyltransferase</keyword>
<dbReference type="OrthoDB" id="5777994at2759"/>
<dbReference type="InterPro" id="IPR008166">
    <property type="entry name" value="Glyco_transf_92"/>
</dbReference>
<evidence type="ECO:0000256" key="2">
    <source>
        <dbReference type="ARBA" id="ARBA00007647"/>
    </source>
</evidence>
<evidence type="ECO:0000313" key="8">
    <source>
        <dbReference type="Proteomes" id="UP000494206"/>
    </source>
</evidence>
<comment type="caution">
    <text evidence="7">The sequence shown here is derived from an EMBL/GenBank/DDBJ whole genome shotgun (WGS) entry which is preliminary data.</text>
</comment>
<sequence>MVSLKTCFLIFASNAIVILYFSCDYSKSISKNSDIFGIGNSIDADFPIIFYNEAYLDYRYKTPRLRVFAMNPCFPDEYFLSAEIFYQQIRLYGTPTEGECPWHWAKNCYYNSFIFSSREVKIYLGFRSILLNIKIVPKQKISGLTICVQPVYWYSQPQNVLLFFEAWIAQGATRFIAYFHSSTPDVDKILLHYQRKGILKIKPWPKFGKYSKFSSSIYPEFDSSIYRVGHTLAQNLCIMDIETSLASIVDFDEVITSKDSRIKDYSQITMSKNKKIGAISFPHLLVKLVPKIDNFNYSGLLNPIFLDREGPPKLIFKTSEIDIISTHNVRSFIKNSSTVEQGAGVLLHFRHNSYTEYHSKQVTKSFKFFTGDQLAHISKLQKQVSTIFGPVTPSFDPSILHKLNKCINRLVSENKCRSTVAYCHQDLNTAALWVFEKSAKKIFVT</sequence>
<reference evidence="7 8" key="1">
    <citation type="submission" date="2020-04" db="EMBL/GenBank/DDBJ databases">
        <authorList>
            <person name="Laetsch R D."/>
            <person name="Stevens L."/>
            <person name="Kumar S."/>
            <person name="Blaxter L. M."/>
        </authorList>
    </citation>
    <scope>NUCLEOTIDE SEQUENCE [LARGE SCALE GENOMIC DNA]</scope>
</reference>
<comment type="subcellular location">
    <subcellularLocation>
        <location evidence="1">Membrane</location>
        <topology evidence="1">Single-pass membrane protein</topology>
    </subcellularLocation>
</comment>
<dbReference type="PANTHER" id="PTHR47024">
    <property type="entry name" value="BIOFILM ABSENT ON HEAD (AFTER YERSINIA EXPOSURE)-RELATED"/>
    <property type="match status" value="1"/>
</dbReference>
<keyword evidence="4 6" id="KW-0808">Transferase</keyword>
<evidence type="ECO:0000313" key="7">
    <source>
        <dbReference type="EMBL" id="CAB3396553.1"/>
    </source>
</evidence>